<evidence type="ECO:0000313" key="2">
    <source>
        <dbReference type="Proteomes" id="UP000028984"/>
    </source>
</evidence>
<reference evidence="1 2" key="1">
    <citation type="submission" date="2014-03" db="EMBL/GenBank/DDBJ databases">
        <title>Genomics of Bifidobacteria.</title>
        <authorList>
            <person name="Ventura M."/>
            <person name="Milani C."/>
            <person name="Lugli G.A."/>
        </authorList>
    </citation>
    <scope>NUCLEOTIDE SEQUENCE [LARGE SCALE GENOMIC DNA]</scope>
    <source>
        <strain evidence="1 2">DSM 23975</strain>
    </source>
</reference>
<name>A0A087CUX8_9BIFI</name>
<evidence type="ECO:0000313" key="1">
    <source>
        <dbReference type="EMBL" id="KFI87078.1"/>
    </source>
</evidence>
<sequence length="116" mass="13613">MMFALFHNFNDVEFWHRIPQRMGRPASQVEIFRMTADSDRYLLDEDFVDPVNTLCASLIGPYDVDFLDARQCRLLAGWLEARLEQPITPRLAEIYRKLDDFARRAVDYNTGVVIEL</sequence>
<dbReference type="Proteomes" id="UP000028984">
    <property type="component" value="Unassembled WGS sequence"/>
</dbReference>
<organism evidence="1 2">
    <name type="scientific">Bifidobacterium reuteri DSM 23975</name>
    <dbReference type="NCBI Taxonomy" id="1437610"/>
    <lineage>
        <taxon>Bacteria</taxon>
        <taxon>Bacillati</taxon>
        <taxon>Actinomycetota</taxon>
        <taxon>Actinomycetes</taxon>
        <taxon>Bifidobacteriales</taxon>
        <taxon>Bifidobacteriaceae</taxon>
        <taxon>Bifidobacterium</taxon>
    </lineage>
</organism>
<dbReference type="eggNOG" id="ENOG5033VAZ">
    <property type="taxonomic scope" value="Bacteria"/>
</dbReference>
<dbReference type="OrthoDB" id="2002535at2"/>
<accession>A0A087CUX8</accession>
<comment type="caution">
    <text evidence="1">The sequence shown here is derived from an EMBL/GenBank/DDBJ whole genome shotgun (WGS) entry which is preliminary data.</text>
</comment>
<gene>
    <name evidence="1" type="ORF">BREU_0096</name>
</gene>
<proteinExistence type="predicted"/>
<protein>
    <submittedName>
        <fullName evidence="1">Uncharacterized protein</fullName>
    </submittedName>
</protein>
<dbReference type="EMBL" id="JGZK01000003">
    <property type="protein sequence ID" value="KFI87078.1"/>
    <property type="molecule type" value="Genomic_DNA"/>
</dbReference>
<keyword evidence="2" id="KW-1185">Reference proteome</keyword>
<dbReference type="RefSeq" id="WP_052382004.1">
    <property type="nucleotide sequence ID" value="NZ_JDUW01000001.1"/>
</dbReference>
<dbReference type="AlphaFoldDB" id="A0A087CUX8"/>